<dbReference type="EMBL" id="JAIWYP010000010">
    <property type="protein sequence ID" value="KAH3746448.1"/>
    <property type="molecule type" value="Genomic_DNA"/>
</dbReference>
<evidence type="ECO:0000313" key="2">
    <source>
        <dbReference type="Proteomes" id="UP000828390"/>
    </source>
</evidence>
<dbReference type="Proteomes" id="UP000828390">
    <property type="component" value="Unassembled WGS sequence"/>
</dbReference>
<proteinExistence type="predicted"/>
<accession>A0A9D4DCE7</accession>
<name>A0A9D4DCE7_DREPO</name>
<dbReference type="AlphaFoldDB" id="A0A9D4DCE7"/>
<gene>
    <name evidence="1" type="ORF">DPMN_180856</name>
</gene>
<organism evidence="1 2">
    <name type="scientific">Dreissena polymorpha</name>
    <name type="common">Zebra mussel</name>
    <name type="synonym">Mytilus polymorpha</name>
    <dbReference type="NCBI Taxonomy" id="45954"/>
    <lineage>
        <taxon>Eukaryota</taxon>
        <taxon>Metazoa</taxon>
        <taxon>Spiralia</taxon>
        <taxon>Lophotrochozoa</taxon>
        <taxon>Mollusca</taxon>
        <taxon>Bivalvia</taxon>
        <taxon>Autobranchia</taxon>
        <taxon>Heteroconchia</taxon>
        <taxon>Euheterodonta</taxon>
        <taxon>Imparidentia</taxon>
        <taxon>Neoheterodontei</taxon>
        <taxon>Myida</taxon>
        <taxon>Dreissenoidea</taxon>
        <taxon>Dreissenidae</taxon>
        <taxon>Dreissena</taxon>
    </lineage>
</organism>
<comment type="caution">
    <text evidence="1">The sequence shown here is derived from an EMBL/GenBank/DDBJ whole genome shotgun (WGS) entry which is preliminary data.</text>
</comment>
<evidence type="ECO:0000313" key="1">
    <source>
        <dbReference type="EMBL" id="KAH3746448.1"/>
    </source>
</evidence>
<reference evidence="1" key="2">
    <citation type="submission" date="2020-11" db="EMBL/GenBank/DDBJ databases">
        <authorList>
            <person name="McCartney M.A."/>
            <person name="Auch B."/>
            <person name="Kono T."/>
            <person name="Mallez S."/>
            <person name="Becker A."/>
            <person name="Gohl D.M."/>
            <person name="Silverstein K.A.T."/>
            <person name="Koren S."/>
            <person name="Bechman K.B."/>
            <person name="Herman A."/>
            <person name="Abrahante J.E."/>
            <person name="Garbe J."/>
        </authorList>
    </citation>
    <scope>NUCLEOTIDE SEQUENCE</scope>
    <source>
        <strain evidence="1">Duluth1</strain>
        <tissue evidence="1">Whole animal</tissue>
    </source>
</reference>
<sequence>MYGTTHVLNATGGYPNKLWSNVPKLDKIWIDGLPFGVSGEEFKGMSNLKNIRISGE</sequence>
<keyword evidence="2" id="KW-1185">Reference proteome</keyword>
<reference evidence="1" key="1">
    <citation type="journal article" date="2019" name="bioRxiv">
        <title>The Genome of the Zebra Mussel, Dreissena polymorpha: A Resource for Invasive Species Research.</title>
        <authorList>
            <person name="McCartney M.A."/>
            <person name="Auch B."/>
            <person name="Kono T."/>
            <person name="Mallez S."/>
            <person name="Zhang Y."/>
            <person name="Obille A."/>
            <person name="Becker A."/>
            <person name="Abrahante J.E."/>
            <person name="Garbe J."/>
            <person name="Badalamenti J.P."/>
            <person name="Herman A."/>
            <person name="Mangelson H."/>
            <person name="Liachko I."/>
            <person name="Sullivan S."/>
            <person name="Sone E.D."/>
            <person name="Koren S."/>
            <person name="Silverstein K.A.T."/>
            <person name="Beckman K.B."/>
            <person name="Gohl D.M."/>
        </authorList>
    </citation>
    <scope>NUCLEOTIDE SEQUENCE</scope>
    <source>
        <strain evidence="1">Duluth1</strain>
        <tissue evidence="1">Whole animal</tissue>
    </source>
</reference>
<protein>
    <submittedName>
        <fullName evidence="1">Uncharacterized protein</fullName>
    </submittedName>
</protein>